<dbReference type="PROSITE" id="PS50157">
    <property type="entry name" value="ZINC_FINGER_C2H2_2"/>
    <property type="match status" value="1"/>
</dbReference>
<keyword evidence="3 6" id="KW-0863">Zinc-finger</keyword>
<evidence type="ECO:0000256" key="1">
    <source>
        <dbReference type="ARBA" id="ARBA00004123"/>
    </source>
</evidence>
<evidence type="ECO:0000313" key="9">
    <source>
        <dbReference type="EMBL" id="KAF9609220.1"/>
    </source>
</evidence>
<evidence type="ECO:0000256" key="2">
    <source>
        <dbReference type="ARBA" id="ARBA00022723"/>
    </source>
</evidence>
<dbReference type="InterPro" id="IPR013087">
    <property type="entry name" value="Znf_C2H2_type"/>
</dbReference>
<dbReference type="SUPFAM" id="SSF57667">
    <property type="entry name" value="beta-beta-alpha zinc fingers"/>
    <property type="match status" value="1"/>
</dbReference>
<dbReference type="PROSITE" id="PS00028">
    <property type="entry name" value="ZINC_FINGER_C2H2_1"/>
    <property type="match status" value="1"/>
</dbReference>
<feature type="compositionally biased region" description="Basic and acidic residues" evidence="7">
    <location>
        <begin position="295"/>
        <end position="315"/>
    </location>
</feature>
<dbReference type="AlphaFoldDB" id="A0A835LVN7"/>
<dbReference type="PANTHER" id="PTHR47287">
    <property type="entry name" value="C2H2 AND C2HC ZINC FINGERS SUPERFAMILY PROTEIN"/>
    <property type="match status" value="1"/>
</dbReference>
<keyword evidence="4" id="KW-0862">Zinc</keyword>
<dbReference type="EMBL" id="JADFTS010000004">
    <property type="protein sequence ID" value="KAF9609220.1"/>
    <property type="molecule type" value="Genomic_DNA"/>
</dbReference>
<keyword evidence="2" id="KW-0479">Metal-binding</keyword>
<accession>A0A835LVN7</accession>
<evidence type="ECO:0000256" key="4">
    <source>
        <dbReference type="ARBA" id="ARBA00022833"/>
    </source>
</evidence>
<feature type="region of interest" description="Disordered" evidence="7">
    <location>
        <begin position="1"/>
        <end position="49"/>
    </location>
</feature>
<dbReference type="GO" id="GO:0008270">
    <property type="term" value="F:zinc ion binding"/>
    <property type="evidence" value="ECO:0007669"/>
    <property type="project" value="UniProtKB-KW"/>
</dbReference>
<dbReference type="GO" id="GO:0009788">
    <property type="term" value="P:negative regulation of abscisic acid-activated signaling pathway"/>
    <property type="evidence" value="ECO:0007669"/>
    <property type="project" value="InterPro"/>
</dbReference>
<evidence type="ECO:0000256" key="3">
    <source>
        <dbReference type="ARBA" id="ARBA00022771"/>
    </source>
</evidence>
<evidence type="ECO:0000256" key="7">
    <source>
        <dbReference type="SAM" id="MobiDB-lite"/>
    </source>
</evidence>
<dbReference type="Gene3D" id="3.30.160.60">
    <property type="entry name" value="Classic Zinc Finger"/>
    <property type="match status" value="1"/>
</dbReference>
<keyword evidence="5" id="KW-0539">Nucleus</keyword>
<reference evidence="9 10" key="1">
    <citation type="submission" date="2020-10" db="EMBL/GenBank/DDBJ databases">
        <title>The Coptis chinensis genome and diversification of protoberbering-type alkaloids.</title>
        <authorList>
            <person name="Wang B."/>
            <person name="Shu S."/>
            <person name="Song C."/>
            <person name="Liu Y."/>
        </authorList>
    </citation>
    <scope>NUCLEOTIDE SEQUENCE [LARGE SCALE GENOMIC DNA]</scope>
    <source>
        <strain evidence="9">HL-2020</strain>
        <tissue evidence="9">Leaf</tissue>
    </source>
</reference>
<dbReference type="InterPro" id="IPR036236">
    <property type="entry name" value="Znf_C2H2_sf"/>
</dbReference>
<dbReference type="InterPro" id="IPR044246">
    <property type="entry name" value="ZFP3-like"/>
</dbReference>
<feature type="compositionally biased region" description="Low complexity" evidence="7">
    <location>
        <begin position="11"/>
        <end position="23"/>
    </location>
</feature>
<comment type="caution">
    <text evidence="9">The sequence shown here is derived from an EMBL/GenBank/DDBJ whole genome shotgun (WGS) entry which is preliminary data.</text>
</comment>
<dbReference type="Proteomes" id="UP000631114">
    <property type="component" value="Unassembled WGS sequence"/>
</dbReference>
<evidence type="ECO:0000259" key="8">
    <source>
        <dbReference type="PROSITE" id="PS50157"/>
    </source>
</evidence>
<proteinExistence type="predicted"/>
<feature type="compositionally biased region" description="Basic and acidic residues" evidence="7">
    <location>
        <begin position="24"/>
        <end position="49"/>
    </location>
</feature>
<keyword evidence="10" id="KW-1185">Reference proteome</keyword>
<comment type="subcellular location">
    <subcellularLocation>
        <location evidence="1">Nucleus</location>
    </subcellularLocation>
</comment>
<sequence length="315" mass="33913">MEGQGEEACYSTKSSISAASNESGSKDVPKNKTEKNKEVVEEVRSEDGLELRLSNTEMNLEPNNNLNLIGSTDATGSSKATSEAKAYYCNYCGKKFYNSQALGGHQNAHKYERSLAKRRSEMDFSFMGYPPYYSHAYAGMPTFAAHGSINDPLGVQMHSRIHKPYYHPWSHIGSRYGHGGWSGQSYNRNPAIGHLNPNYFHASNGGLPVPGTGRIDNNVLVRMMGCTPVTAANDEGTNILRNQLMGGPSAGMTGGTPIAVSDDENSALGDQRTDGGSSHAIGSTLDVGSTPSHLESGEEKESKPEGEELDLSLKL</sequence>
<gene>
    <name evidence="9" type="ORF">IFM89_014414</name>
</gene>
<feature type="region of interest" description="Disordered" evidence="7">
    <location>
        <begin position="243"/>
        <end position="315"/>
    </location>
</feature>
<feature type="domain" description="C2H2-type" evidence="8">
    <location>
        <begin position="87"/>
        <end position="114"/>
    </location>
</feature>
<dbReference type="PANTHER" id="PTHR47287:SF9">
    <property type="entry name" value="ZINC FINGER PROTEIN 4-LIKE"/>
    <property type="match status" value="1"/>
</dbReference>
<dbReference type="GO" id="GO:0005634">
    <property type="term" value="C:nucleus"/>
    <property type="evidence" value="ECO:0007669"/>
    <property type="project" value="UniProtKB-SubCell"/>
</dbReference>
<evidence type="ECO:0000313" key="10">
    <source>
        <dbReference type="Proteomes" id="UP000631114"/>
    </source>
</evidence>
<evidence type="ECO:0000256" key="6">
    <source>
        <dbReference type="PROSITE-ProRule" id="PRU00042"/>
    </source>
</evidence>
<organism evidence="9 10">
    <name type="scientific">Coptis chinensis</name>
    <dbReference type="NCBI Taxonomy" id="261450"/>
    <lineage>
        <taxon>Eukaryota</taxon>
        <taxon>Viridiplantae</taxon>
        <taxon>Streptophyta</taxon>
        <taxon>Embryophyta</taxon>
        <taxon>Tracheophyta</taxon>
        <taxon>Spermatophyta</taxon>
        <taxon>Magnoliopsida</taxon>
        <taxon>Ranunculales</taxon>
        <taxon>Ranunculaceae</taxon>
        <taxon>Coptidoideae</taxon>
        <taxon>Coptis</taxon>
    </lineage>
</organism>
<protein>
    <recommendedName>
        <fullName evidence="8">C2H2-type domain-containing protein</fullName>
    </recommendedName>
</protein>
<evidence type="ECO:0000256" key="5">
    <source>
        <dbReference type="ARBA" id="ARBA00023242"/>
    </source>
</evidence>
<dbReference type="OrthoDB" id="1736050at2759"/>
<name>A0A835LVN7_9MAGN</name>